<dbReference type="Pfam" id="PF01814">
    <property type="entry name" value="Hemerythrin"/>
    <property type="match status" value="1"/>
</dbReference>
<dbReference type="Pfam" id="PF13596">
    <property type="entry name" value="PAS_10"/>
    <property type="match status" value="1"/>
</dbReference>
<accession>X1KX79</accession>
<dbReference type="InterPro" id="IPR012312">
    <property type="entry name" value="Hemerythrin-like"/>
</dbReference>
<evidence type="ECO:0008006" key="4">
    <source>
        <dbReference type="Google" id="ProtNLM"/>
    </source>
</evidence>
<feature type="domain" description="DUF438" evidence="2">
    <location>
        <begin position="1"/>
        <end position="66"/>
    </location>
</feature>
<dbReference type="PANTHER" id="PTHR39966:SF3">
    <property type="entry name" value="DUF438 DOMAIN-CONTAINING PROTEIN"/>
    <property type="match status" value="1"/>
</dbReference>
<feature type="domain" description="Hemerythrin-like" evidence="1">
    <location>
        <begin position="76"/>
        <end position="214"/>
    </location>
</feature>
<feature type="non-terminal residue" evidence="3">
    <location>
        <position position="1"/>
    </location>
</feature>
<name>X1KX79_9ZZZZ</name>
<dbReference type="GO" id="GO:0005886">
    <property type="term" value="C:plasma membrane"/>
    <property type="evidence" value="ECO:0007669"/>
    <property type="project" value="TreeGrafter"/>
</dbReference>
<evidence type="ECO:0000313" key="3">
    <source>
        <dbReference type="EMBL" id="GAI11687.1"/>
    </source>
</evidence>
<evidence type="ECO:0000259" key="1">
    <source>
        <dbReference type="Pfam" id="PF01814"/>
    </source>
</evidence>
<reference evidence="3" key="1">
    <citation type="journal article" date="2014" name="Front. Microbiol.">
        <title>High frequency of phylogenetically diverse reductive dehalogenase-homologous genes in deep subseafloor sedimentary metagenomes.</title>
        <authorList>
            <person name="Kawai M."/>
            <person name="Futagami T."/>
            <person name="Toyoda A."/>
            <person name="Takaki Y."/>
            <person name="Nishi S."/>
            <person name="Hori S."/>
            <person name="Arai W."/>
            <person name="Tsubouchi T."/>
            <person name="Morono Y."/>
            <person name="Uchiyama I."/>
            <person name="Ito T."/>
            <person name="Fujiyama A."/>
            <person name="Inagaki F."/>
            <person name="Takami H."/>
        </authorList>
    </citation>
    <scope>NUCLEOTIDE SEQUENCE</scope>
    <source>
        <strain evidence="3">Expedition CK06-06</strain>
    </source>
</reference>
<dbReference type="AlphaFoldDB" id="X1KX79"/>
<proteinExistence type="predicted"/>
<dbReference type="Pfam" id="PF04282">
    <property type="entry name" value="DUF438"/>
    <property type="match status" value="1"/>
</dbReference>
<organism evidence="3">
    <name type="scientific">marine sediment metagenome</name>
    <dbReference type="NCBI Taxonomy" id="412755"/>
    <lineage>
        <taxon>unclassified sequences</taxon>
        <taxon>metagenomes</taxon>
        <taxon>ecological metagenomes</taxon>
    </lineage>
</organism>
<sequence>IKDLIRKLHAGARPDEVKEKFKEVLKGMGPADISRIEEELIKEGMPREEIHRLCDVHIAVFKESLEREKTLASPGHPIHTLMEEHKILLQFADKLKNVVGEIKGAKEFDSVRENMKQLNHIAEHFKESEKHYLREENVLFPYLEKHGITQPPAIMWSEHNEIRKKKGELYQLLDTHRSMNFQEFTKTLRGVAIAIGDVLSSHFYKENNILFPTALKVISENEWREIREQCDELGYCCFTPEHAKEAAEPVGKPASEPPPVDKGKILFETGELSTEELETVLNTLPVDITFVDKEDGVRYFSQSKERIFPRTKAVIGRKVQQCHPQK</sequence>
<dbReference type="PANTHER" id="PTHR39966">
    <property type="entry name" value="BLL2471 PROTEIN-RELATED"/>
    <property type="match status" value="1"/>
</dbReference>
<gene>
    <name evidence="3" type="ORF">S06H3_08834</name>
</gene>
<evidence type="ECO:0000259" key="2">
    <source>
        <dbReference type="Pfam" id="PF04282"/>
    </source>
</evidence>
<dbReference type="InterPro" id="IPR007380">
    <property type="entry name" value="DUF438"/>
</dbReference>
<dbReference type="Gene3D" id="1.20.120.520">
    <property type="entry name" value="nmb1532 protein domain like"/>
    <property type="match status" value="1"/>
</dbReference>
<feature type="non-terminal residue" evidence="3">
    <location>
        <position position="326"/>
    </location>
</feature>
<comment type="caution">
    <text evidence="3">The sequence shown here is derived from an EMBL/GenBank/DDBJ whole genome shotgun (WGS) entry which is preliminary data.</text>
</comment>
<protein>
    <recommendedName>
        <fullName evidence="4">DUF438 domain-containing protein</fullName>
    </recommendedName>
</protein>
<dbReference type="EMBL" id="BARV01003785">
    <property type="protein sequence ID" value="GAI11687.1"/>
    <property type="molecule type" value="Genomic_DNA"/>
</dbReference>